<dbReference type="CDD" id="cd00090">
    <property type="entry name" value="HTH_ARSR"/>
    <property type="match status" value="1"/>
</dbReference>
<dbReference type="GO" id="GO:0005829">
    <property type="term" value="C:cytosol"/>
    <property type="evidence" value="ECO:0007669"/>
    <property type="project" value="TreeGrafter"/>
</dbReference>
<dbReference type="RefSeq" id="WP_012160570.1">
    <property type="nucleotide sequence ID" value="NC_009922.1"/>
</dbReference>
<dbReference type="GO" id="GO:0043200">
    <property type="term" value="P:response to amino acid"/>
    <property type="evidence" value="ECO:0007669"/>
    <property type="project" value="TreeGrafter"/>
</dbReference>
<accession>A8MKD1</accession>
<dbReference type="Gene3D" id="1.10.10.10">
    <property type="entry name" value="Winged helix-like DNA-binding domain superfamily/Winged helix DNA-binding domain"/>
    <property type="match status" value="1"/>
</dbReference>
<dbReference type="PRINTS" id="PR00033">
    <property type="entry name" value="HTHASNC"/>
</dbReference>
<feature type="domain" description="HTH asnC-type" evidence="4">
    <location>
        <begin position="1"/>
        <end position="62"/>
    </location>
</feature>
<evidence type="ECO:0000313" key="6">
    <source>
        <dbReference type="Proteomes" id="UP000000269"/>
    </source>
</evidence>
<dbReference type="SMART" id="SM00344">
    <property type="entry name" value="HTH_ASNC"/>
    <property type="match status" value="1"/>
</dbReference>
<dbReference type="PROSITE" id="PS50956">
    <property type="entry name" value="HTH_ASNC_2"/>
    <property type="match status" value="1"/>
</dbReference>
<dbReference type="InterPro" id="IPR019887">
    <property type="entry name" value="Tscrpt_reg_AsnC/Lrp_C"/>
</dbReference>
<dbReference type="SUPFAM" id="SSF54909">
    <property type="entry name" value="Dimeric alpha+beta barrel"/>
    <property type="match status" value="1"/>
</dbReference>
<keyword evidence="2" id="KW-0238">DNA-binding</keyword>
<dbReference type="EMBL" id="CP000853">
    <property type="protein sequence ID" value="ABW20263.1"/>
    <property type="molecule type" value="Genomic_DNA"/>
</dbReference>
<dbReference type="KEGG" id="aoe:Clos_2732"/>
<organism evidence="5 6">
    <name type="scientific">Alkaliphilus oremlandii (strain OhILAs)</name>
    <name type="common">Clostridium oremlandii (strain OhILAs)</name>
    <dbReference type="NCBI Taxonomy" id="350688"/>
    <lineage>
        <taxon>Bacteria</taxon>
        <taxon>Bacillati</taxon>
        <taxon>Bacillota</taxon>
        <taxon>Clostridia</taxon>
        <taxon>Peptostreptococcales</taxon>
        <taxon>Natronincolaceae</taxon>
        <taxon>Alkaliphilus</taxon>
    </lineage>
</organism>
<sequence length="144" mass="16524">MDEIDKKIIELLQENSRISITEISKIINLSRPSVSERMTRLTEKGILQKFTTHVPPNKIGYGVSFFMEITDVKIPWEKMVEILKSNDYVTEIHCVTGNANYIVKASMPNVDMMNDFLSQLMKYSQVVTSIILNSPLIHRPIKPL</sequence>
<dbReference type="eggNOG" id="COG1522">
    <property type="taxonomic scope" value="Bacteria"/>
</dbReference>
<dbReference type="InterPro" id="IPR036388">
    <property type="entry name" value="WH-like_DNA-bd_sf"/>
</dbReference>
<dbReference type="InterPro" id="IPR036390">
    <property type="entry name" value="WH_DNA-bd_sf"/>
</dbReference>
<dbReference type="STRING" id="350688.Clos_2732"/>
<dbReference type="Proteomes" id="UP000000269">
    <property type="component" value="Chromosome"/>
</dbReference>
<dbReference type="PANTHER" id="PTHR30154:SF53">
    <property type="entry name" value="HTH-TYPE TRANSCRIPTIONAL REGULATOR LRPC"/>
    <property type="match status" value="1"/>
</dbReference>
<evidence type="ECO:0000256" key="3">
    <source>
        <dbReference type="ARBA" id="ARBA00023163"/>
    </source>
</evidence>
<dbReference type="InterPro" id="IPR019888">
    <property type="entry name" value="Tscrpt_reg_AsnC-like"/>
</dbReference>
<reference evidence="6" key="1">
    <citation type="submission" date="2007-10" db="EMBL/GenBank/DDBJ databases">
        <title>Complete genome of Alkaliphilus oremlandii OhILAs.</title>
        <authorList>
            <person name="Copeland A."/>
            <person name="Lucas S."/>
            <person name="Lapidus A."/>
            <person name="Barry K."/>
            <person name="Detter J.C."/>
            <person name="Glavina del Rio T."/>
            <person name="Hammon N."/>
            <person name="Israni S."/>
            <person name="Dalin E."/>
            <person name="Tice H."/>
            <person name="Pitluck S."/>
            <person name="Chain P."/>
            <person name="Malfatti S."/>
            <person name="Shin M."/>
            <person name="Vergez L."/>
            <person name="Schmutz J."/>
            <person name="Larimer F."/>
            <person name="Land M."/>
            <person name="Hauser L."/>
            <person name="Kyrpides N."/>
            <person name="Mikhailova N."/>
            <person name="Stolz J.F."/>
            <person name="Dawson A."/>
            <person name="Fisher E."/>
            <person name="Crable B."/>
            <person name="Perera E."/>
            <person name="Lisak J."/>
            <person name="Ranganathan M."/>
            <person name="Basu P."/>
            <person name="Richardson P."/>
        </authorList>
    </citation>
    <scope>NUCLEOTIDE SEQUENCE [LARGE SCALE GENOMIC DNA]</scope>
    <source>
        <strain evidence="6">OhILAs</strain>
    </source>
</reference>
<dbReference type="InterPro" id="IPR000485">
    <property type="entry name" value="AsnC-type_HTH_dom"/>
</dbReference>
<keyword evidence="6" id="KW-1185">Reference proteome</keyword>
<dbReference type="AlphaFoldDB" id="A8MKD1"/>
<dbReference type="InterPro" id="IPR011991">
    <property type="entry name" value="ArsR-like_HTH"/>
</dbReference>
<gene>
    <name evidence="5" type="ordered locus">Clos_2732</name>
</gene>
<dbReference type="Pfam" id="PF13412">
    <property type="entry name" value="HTH_24"/>
    <property type="match status" value="1"/>
</dbReference>
<proteinExistence type="predicted"/>
<keyword evidence="1" id="KW-0805">Transcription regulation</keyword>
<dbReference type="PANTHER" id="PTHR30154">
    <property type="entry name" value="LEUCINE-RESPONSIVE REGULATORY PROTEIN"/>
    <property type="match status" value="1"/>
</dbReference>
<dbReference type="Pfam" id="PF01037">
    <property type="entry name" value="AsnC_trans_reg"/>
    <property type="match status" value="1"/>
</dbReference>
<evidence type="ECO:0000313" key="5">
    <source>
        <dbReference type="EMBL" id="ABW20263.1"/>
    </source>
</evidence>
<dbReference type="InterPro" id="IPR011008">
    <property type="entry name" value="Dimeric_a/b-barrel"/>
</dbReference>
<dbReference type="Gene3D" id="3.30.70.920">
    <property type="match status" value="1"/>
</dbReference>
<dbReference type="HOGENOM" id="CLU_091233_3_0_9"/>
<dbReference type="GO" id="GO:0043565">
    <property type="term" value="F:sequence-specific DNA binding"/>
    <property type="evidence" value="ECO:0007669"/>
    <property type="project" value="InterPro"/>
</dbReference>
<protein>
    <submittedName>
        <fullName evidence="5">Transcriptional regulator, AsnC family</fullName>
    </submittedName>
</protein>
<evidence type="ECO:0000259" key="4">
    <source>
        <dbReference type="PROSITE" id="PS50956"/>
    </source>
</evidence>
<evidence type="ECO:0000256" key="1">
    <source>
        <dbReference type="ARBA" id="ARBA00023015"/>
    </source>
</evidence>
<name>A8MKD1_ALKOO</name>
<dbReference type="SUPFAM" id="SSF46785">
    <property type="entry name" value="Winged helix' DNA-binding domain"/>
    <property type="match status" value="1"/>
</dbReference>
<dbReference type="OrthoDB" id="66249at2"/>
<keyword evidence="3" id="KW-0804">Transcription</keyword>
<evidence type="ECO:0000256" key="2">
    <source>
        <dbReference type="ARBA" id="ARBA00023125"/>
    </source>
</evidence>